<dbReference type="GO" id="GO:0016620">
    <property type="term" value="F:oxidoreductase activity, acting on the aldehyde or oxo group of donors, NAD or NADP as acceptor"/>
    <property type="evidence" value="ECO:0007669"/>
    <property type="project" value="InterPro"/>
</dbReference>
<reference evidence="5" key="2">
    <citation type="submission" date="2020-09" db="EMBL/GenBank/DDBJ databases">
        <authorList>
            <person name="Sun Q."/>
            <person name="Ohkuma M."/>
        </authorList>
    </citation>
    <scope>NUCLEOTIDE SEQUENCE</scope>
    <source>
        <strain evidence="5">JCM 3131</strain>
    </source>
</reference>
<comment type="similarity">
    <text evidence="1">Belongs to the aldehyde dehydrogenase family.</text>
</comment>
<name>A0A918BH41_9ACTN</name>
<evidence type="ECO:0000256" key="1">
    <source>
        <dbReference type="ARBA" id="ARBA00009986"/>
    </source>
</evidence>
<dbReference type="InterPro" id="IPR016163">
    <property type="entry name" value="Ald_DH_C"/>
</dbReference>
<evidence type="ECO:0000313" key="5">
    <source>
        <dbReference type="EMBL" id="GGQ64812.1"/>
    </source>
</evidence>
<dbReference type="SUPFAM" id="SSF53720">
    <property type="entry name" value="ALDH-like"/>
    <property type="match status" value="1"/>
</dbReference>
<dbReference type="InterPro" id="IPR015590">
    <property type="entry name" value="Aldehyde_DH_dom"/>
</dbReference>
<dbReference type="Pfam" id="PF00171">
    <property type="entry name" value="Aldedh"/>
    <property type="match status" value="1"/>
</dbReference>
<dbReference type="InterPro" id="IPR016162">
    <property type="entry name" value="Ald_DH_N"/>
</dbReference>
<dbReference type="RefSeq" id="WP_189218071.1">
    <property type="nucleotide sequence ID" value="NZ_BMQK01000008.1"/>
</dbReference>
<reference evidence="5" key="1">
    <citation type="journal article" date="2014" name="Int. J. Syst. Evol. Microbiol.">
        <title>Complete genome sequence of Corynebacterium casei LMG S-19264T (=DSM 44701T), isolated from a smear-ripened cheese.</title>
        <authorList>
            <consortium name="US DOE Joint Genome Institute (JGI-PGF)"/>
            <person name="Walter F."/>
            <person name="Albersmeier A."/>
            <person name="Kalinowski J."/>
            <person name="Ruckert C."/>
        </authorList>
    </citation>
    <scope>NUCLEOTIDE SEQUENCE</scope>
    <source>
        <strain evidence="5">JCM 3131</strain>
    </source>
</reference>
<keyword evidence="6" id="KW-1185">Reference proteome</keyword>
<proteinExistence type="inferred from homology"/>
<dbReference type="InterPro" id="IPR016161">
    <property type="entry name" value="Ald_DH/histidinol_DH"/>
</dbReference>
<dbReference type="Proteomes" id="UP000620156">
    <property type="component" value="Unassembled WGS sequence"/>
</dbReference>
<feature type="domain" description="Aldehyde dehydrogenase" evidence="4">
    <location>
        <begin position="55"/>
        <end position="382"/>
    </location>
</feature>
<dbReference type="Gene3D" id="3.40.605.10">
    <property type="entry name" value="Aldehyde Dehydrogenase, Chain A, domain 1"/>
    <property type="match status" value="1"/>
</dbReference>
<evidence type="ECO:0000259" key="4">
    <source>
        <dbReference type="Pfam" id="PF00171"/>
    </source>
</evidence>
<comment type="caution">
    <text evidence="5">The sequence shown here is derived from an EMBL/GenBank/DDBJ whole genome shotgun (WGS) entry which is preliminary data.</text>
</comment>
<gene>
    <name evidence="5" type="ORF">GCM10010145_38330</name>
</gene>
<evidence type="ECO:0000256" key="3">
    <source>
        <dbReference type="ARBA" id="ARBA00023027"/>
    </source>
</evidence>
<sequence length="457" mass="48549">MTAPVLLDALGASGPYRTERRHQVTGVDGSALAELSQVPRLYVVRTVAALRRAEPLPADARERALRSAAELFLGEVEGVTPAEHERRVSLATGVALPVVRAASRQLVRSARLAAESVAAARPAGSVADWRDRPGTGAVWARRGEVLAVHAPGNHPATHTEWIEALALGYRIAVRPSNREPFTPHRLVAVLRQAGFGPDQVVLLPSGHDVADELVRTADLSLVYGGDQAAERYGARADVLVRGPGRSKVLLADGRPLDHLDVLVDSVTGHGGTACVNATAVFVDGDAAELAGRLAERLDGIPVLEALDERAVLPVHPSRRAADLEAYLHGKLGDARLVTESALTVELPSGAAALRPAVMLLRTPQAAQARIELPFPCVWVAPWSPQDGTGPLRDTLTLTAITEDEDLVTRLVAEPSIRNVHVGDHATHLMAPGLPHDGHLAEFLMRSKTVMRTGAASL</sequence>
<dbReference type="Gene3D" id="3.40.309.10">
    <property type="entry name" value="Aldehyde Dehydrogenase, Chain A, domain 2"/>
    <property type="match status" value="1"/>
</dbReference>
<keyword evidence="2" id="KW-0560">Oxidoreductase</keyword>
<keyword evidence="3" id="KW-0520">NAD</keyword>
<accession>A0A918BH41</accession>
<protein>
    <submittedName>
        <fullName evidence="5">Aldehyde dehydrogenase</fullName>
    </submittedName>
</protein>
<evidence type="ECO:0000313" key="6">
    <source>
        <dbReference type="Proteomes" id="UP000620156"/>
    </source>
</evidence>
<dbReference type="EMBL" id="BMQK01000008">
    <property type="protein sequence ID" value="GGQ64812.1"/>
    <property type="molecule type" value="Genomic_DNA"/>
</dbReference>
<dbReference type="PANTHER" id="PTHR43720:SF2">
    <property type="entry name" value="2-AMINOMUCONIC SEMIALDEHYDE DEHYDROGENASE"/>
    <property type="match status" value="1"/>
</dbReference>
<organism evidence="5 6">
    <name type="scientific">Streptomyces ruber</name>
    <dbReference type="NCBI Taxonomy" id="83378"/>
    <lineage>
        <taxon>Bacteria</taxon>
        <taxon>Bacillati</taxon>
        <taxon>Actinomycetota</taxon>
        <taxon>Actinomycetes</taxon>
        <taxon>Kitasatosporales</taxon>
        <taxon>Streptomycetaceae</taxon>
        <taxon>Streptomyces</taxon>
    </lineage>
</organism>
<evidence type="ECO:0000256" key="2">
    <source>
        <dbReference type="ARBA" id="ARBA00023002"/>
    </source>
</evidence>
<dbReference type="AlphaFoldDB" id="A0A918BH41"/>
<dbReference type="PANTHER" id="PTHR43720">
    <property type="entry name" value="2-AMINOMUCONIC SEMIALDEHYDE DEHYDROGENASE"/>
    <property type="match status" value="1"/>
</dbReference>